<protein>
    <submittedName>
        <fullName evidence="2">Ligase</fullName>
    </submittedName>
</protein>
<proteinExistence type="predicted"/>
<evidence type="ECO:0000256" key="1">
    <source>
        <dbReference type="SAM" id="MobiDB-lite"/>
    </source>
</evidence>
<sequence>MSYNTKKTIKLYCPSLFKLVHFFACEFEQKLDLGSIALAFELDPHSLKLNGHFISRGVDLVASSVTWNSLLSFFSARGLPTGLSGSGPLIVHGKLLYRLGTKRRHVPENTDIGAMNKKEYGFDCLDRRLLAADPEVVNAKSSKDNNSGGSSAGKDDQISSSLKRKSLYEDQSSLKRTRTNGSYLGEDNHISSSLKRRSPSEDQNSLKRTRTNGTDLVAFKIIVDLSNNNNNAIGSSQLSCSFISQNMKREREDEMLLVGPSKRLK</sequence>
<dbReference type="PANTHER" id="PTHR39104:SF1">
    <property type="entry name" value="AMINO ACID-LIGASE"/>
    <property type="match status" value="1"/>
</dbReference>
<dbReference type="GO" id="GO:0016874">
    <property type="term" value="F:ligase activity"/>
    <property type="evidence" value="ECO:0007669"/>
    <property type="project" value="UniProtKB-KW"/>
</dbReference>
<evidence type="ECO:0000313" key="2">
    <source>
        <dbReference type="EMBL" id="GAA0157352.1"/>
    </source>
</evidence>
<dbReference type="Proteomes" id="UP001454036">
    <property type="component" value="Unassembled WGS sequence"/>
</dbReference>
<reference evidence="2 3" key="1">
    <citation type="submission" date="2024-01" db="EMBL/GenBank/DDBJ databases">
        <title>The complete chloroplast genome sequence of Lithospermum erythrorhizon: insights into the phylogenetic relationship among Boraginaceae species and the maternal lineages of purple gromwells.</title>
        <authorList>
            <person name="Okada T."/>
            <person name="Watanabe K."/>
        </authorList>
    </citation>
    <scope>NUCLEOTIDE SEQUENCE [LARGE SCALE GENOMIC DNA]</scope>
</reference>
<comment type="caution">
    <text evidence="2">The sequence shown here is derived from an EMBL/GenBank/DDBJ whole genome shotgun (WGS) entry which is preliminary data.</text>
</comment>
<feature type="region of interest" description="Disordered" evidence="1">
    <location>
        <begin position="136"/>
        <end position="209"/>
    </location>
</feature>
<dbReference type="PANTHER" id="PTHR39104">
    <property type="entry name" value="AMINO ACID-LIGASE"/>
    <property type="match status" value="1"/>
</dbReference>
<name>A0AAV3Q2E8_LITER</name>
<dbReference type="EMBL" id="BAABME010003085">
    <property type="protein sequence ID" value="GAA0157352.1"/>
    <property type="molecule type" value="Genomic_DNA"/>
</dbReference>
<keyword evidence="3" id="KW-1185">Reference proteome</keyword>
<organism evidence="2 3">
    <name type="scientific">Lithospermum erythrorhizon</name>
    <name type="common">Purple gromwell</name>
    <name type="synonym">Lithospermum officinale var. erythrorhizon</name>
    <dbReference type="NCBI Taxonomy" id="34254"/>
    <lineage>
        <taxon>Eukaryota</taxon>
        <taxon>Viridiplantae</taxon>
        <taxon>Streptophyta</taxon>
        <taxon>Embryophyta</taxon>
        <taxon>Tracheophyta</taxon>
        <taxon>Spermatophyta</taxon>
        <taxon>Magnoliopsida</taxon>
        <taxon>eudicotyledons</taxon>
        <taxon>Gunneridae</taxon>
        <taxon>Pentapetalae</taxon>
        <taxon>asterids</taxon>
        <taxon>lamiids</taxon>
        <taxon>Boraginales</taxon>
        <taxon>Boraginaceae</taxon>
        <taxon>Boraginoideae</taxon>
        <taxon>Lithospermeae</taxon>
        <taxon>Lithospermum</taxon>
    </lineage>
</organism>
<gene>
    <name evidence="2" type="ORF">LIER_14637</name>
</gene>
<evidence type="ECO:0000313" key="3">
    <source>
        <dbReference type="Proteomes" id="UP001454036"/>
    </source>
</evidence>
<keyword evidence="2" id="KW-0436">Ligase</keyword>
<feature type="compositionally biased region" description="Low complexity" evidence="1">
    <location>
        <begin position="138"/>
        <end position="149"/>
    </location>
</feature>
<accession>A0AAV3Q2E8</accession>
<dbReference type="AlphaFoldDB" id="A0AAV3Q2E8"/>